<reference evidence="2 3" key="1">
    <citation type="submission" date="2020-04" db="EMBL/GenBank/DDBJ databases">
        <title>Perkinsus olseni comparative genomics.</title>
        <authorList>
            <person name="Bogema D.R."/>
        </authorList>
    </citation>
    <scope>NUCLEOTIDE SEQUENCE [LARGE SCALE GENOMIC DNA]</scope>
    <source>
        <strain evidence="2">ATCC PRA-205</strain>
    </source>
</reference>
<comment type="caution">
    <text evidence="2">The sequence shown here is derived from an EMBL/GenBank/DDBJ whole genome shotgun (WGS) entry which is preliminary data.</text>
</comment>
<feature type="region of interest" description="Disordered" evidence="1">
    <location>
        <begin position="397"/>
        <end position="427"/>
    </location>
</feature>
<dbReference type="Proteomes" id="UP000574390">
    <property type="component" value="Unassembled WGS sequence"/>
</dbReference>
<name>A0A7J6SBR7_PEROL</name>
<evidence type="ECO:0000313" key="2">
    <source>
        <dbReference type="EMBL" id="KAF4729510.1"/>
    </source>
</evidence>
<evidence type="ECO:0000256" key="1">
    <source>
        <dbReference type="SAM" id="MobiDB-lite"/>
    </source>
</evidence>
<dbReference type="EMBL" id="JABANM010016397">
    <property type="protein sequence ID" value="KAF4729510.1"/>
    <property type="molecule type" value="Genomic_DNA"/>
</dbReference>
<evidence type="ECO:0000313" key="3">
    <source>
        <dbReference type="Proteomes" id="UP000574390"/>
    </source>
</evidence>
<feature type="region of interest" description="Disordered" evidence="1">
    <location>
        <begin position="1"/>
        <end position="22"/>
    </location>
</feature>
<dbReference type="AlphaFoldDB" id="A0A7J6SBR7"/>
<protein>
    <submittedName>
        <fullName evidence="2">Uncharacterized protein</fullName>
    </submittedName>
</protein>
<accession>A0A7J6SBR7</accession>
<gene>
    <name evidence="2" type="ORF">FOZ62_027540</name>
</gene>
<dbReference type="InterPro" id="IPR011992">
    <property type="entry name" value="EF-hand-dom_pair"/>
</dbReference>
<feature type="compositionally biased region" description="Basic and acidic residues" evidence="1">
    <location>
        <begin position="404"/>
        <end position="427"/>
    </location>
</feature>
<proteinExistence type="predicted"/>
<organism evidence="2 3">
    <name type="scientific">Perkinsus olseni</name>
    <name type="common">Perkinsus atlanticus</name>
    <dbReference type="NCBI Taxonomy" id="32597"/>
    <lineage>
        <taxon>Eukaryota</taxon>
        <taxon>Sar</taxon>
        <taxon>Alveolata</taxon>
        <taxon>Perkinsozoa</taxon>
        <taxon>Perkinsea</taxon>
        <taxon>Perkinsida</taxon>
        <taxon>Perkinsidae</taxon>
        <taxon>Perkinsus</taxon>
    </lineage>
</organism>
<dbReference type="SUPFAM" id="SSF47473">
    <property type="entry name" value="EF-hand"/>
    <property type="match status" value="1"/>
</dbReference>
<sequence length="609" mass="68346">MIRRRPLDGASSDSAATGRGWCANSGRRNRRWLVPSHAMKVHGPRVPAGVPPASVTAVFKENDAWDECSSPSVRRRFHRLRPRPPVLELAPARRVAERIRLAASVASSSTGAVPVGREGPQWRMLTMNTSPSLGGDTETATMHRFAPRIQLAELHRRQGKVLEGVVHGRKHLAKIHEARRVSFLEHRRGLEESCKAYRESLAHRERSEQSEEKESWSIEDLSDDVRSFNHNGCSPSLHLTLAVPHCYCPVRAGSRLLRGGGPTDDDISRAKSRFRKNCRRMREHIDTDMDTLELTLLREQHNRVFREWCYDGKLEVGKPVSVTSCGLSMRSEFEQLRVPDILGCSSSAELPGRGVSLLRKHRGTGRGQCASVYLTPQKSDSALLPVYERLMKTRDQRPLVILRQQEERGRSSPRRSDSPRDEAGTRDHTRALKDMMDLLRPGPGTGPTELVNHFKESRKSISTQRLVSDLKGLFNAREDRGVASRAAEGGAGEVSVVDSVDDDCLVNFIRDVISRGEDLPADLLQKADHSVLDPQTIVSLTKPSEASLAKVFVELDEGCRGELSKEEFSRSIGVFMGVGSPYDSEWYHRLFVWLDSDHRGYMDLPMWLK</sequence>